<keyword evidence="2" id="KW-1277">Toxin-antitoxin system</keyword>
<dbReference type="SUPFAM" id="SSF143011">
    <property type="entry name" value="RelE-like"/>
    <property type="match status" value="1"/>
</dbReference>
<keyword evidence="8" id="KW-0614">Plasmid</keyword>
<evidence type="ECO:0000256" key="1">
    <source>
        <dbReference type="ARBA" id="ARBA00008172"/>
    </source>
</evidence>
<dbReference type="KEGG" id="ppho:CTZ24_23480"/>
<dbReference type="Gene3D" id="3.30.2310.20">
    <property type="entry name" value="RelE-like"/>
    <property type="match status" value="1"/>
</dbReference>
<dbReference type="NCBIfam" id="TIGR02116">
    <property type="entry name" value="toxin_Txe_YoeB"/>
    <property type="match status" value="1"/>
</dbReference>
<reference evidence="9" key="1">
    <citation type="submission" date="2017-11" db="EMBL/GenBank/DDBJ databases">
        <title>Genome sequence of Pantoea sp. MSR2.</title>
        <authorList>
            <person name="Nascimento F.X."/>
        </authorList>
    </citation>
    <scope>NUCLEOTIDE SEQUENCE [LARGE SCALE GENOMIC DNA]</scope>
    <source>
        <strain evidence="9">MSR2</strain>
        <plasmid evidence="9">pmsr2b</plasmid>
    </source>
</reference>
<dbReference type="GO" id="GO:0016787">
    <property type="term" value="F:hydrolase activity"/>
    <property type="evidence" value="ECO:0007669"/>
    <property type="project" value="UniProtKB-KW"/>
</dbReference>
<protein>
    <recommendedName>
        <fullName evidence="6">Putative mRNA interferase YoeB</fullName>
    </recommendedName>
</protein>
<reference evidence="8" key="2">
    <citation type="journal article" date="2020" name="Environ. Microbiol.">
        <title>The extreme plant-growth-promoting properties of Pantoea phytobeneficialis MSR2 revealed by functional and genomic analysis.</title>
        <authorList>
            <person name="Nascimento F.X."/>
            <person name="Hernandez A.G."/>
            <person name="Glick B.R."/>
            <person name="Rossi M.J."/>
        </authorList>
    </citation>
    <scope>NUCLEOTIDE SEQUENCE</scope>
    <source>
        <strain evidence="8">MSR2</strain>
    </source>
</reference>
<dbReference type="Pfam" id="PF06769">
    <property type="entry name" value="YoeB_toxin"/>
    <property type="match status" value="1"/>
</dbReference>
<accession>A0AAP9HAC2</accession>
<keyword evidence="4" id="KW-0255">Endonuclease</keyword>
<proteinExistence type="inferred from homology"/>
<evidence type="ECO:0000313" key="9">
    <source>
        <dbReference type="Proteomes" id="UP000424872"/>
    </source>
</evidence>
<geneLocation type="plasmid" evidence="9">
    <name>pmsr2b</name>
</geneLocation>
<evidence type="ECO:0000313" key="10">
    <source>
        <dbReference type="Proteomes" id="UP001171299"/>
    </source>
</evidence>
<dbReference type="InterPro" id="IPR035093">
    <property type="entry name" value="RelE/ParE_toxin_dom_sf"/>
</dbReference>
<keyword evidence="3" id="KW-0540">Nuclease</keyword>
<evidence type="ECO:0000256" key="4">
    <source>
        <dbReference type="ARBA" id="ARBA00022759"/>
    </source>
</evidence>
<organism evidence="8 9">
    <name type="scientific">Pantoea phytobeneficialis</name>
    <dbReference type="NCBI Taxonomy" id="2052056"/>
    <lineage>
        <taxon>Bacteria</taxon>
        <taxon>Pseudomonadati</taxon>
        <taxon>Pseudomonadota</taxon>
        <taxon>Gammaproteobacteria</taxon>
        <taxon>Enterobacterales</taxon>
        <taxon>Erwiniaceae</taxon>
        <taxon>Pantoea</taxon>
    </lineage>
</organism>
<sequence>MKTLFTKRGAEDYNYWKENDPKLFERVRELIKAAHENPLQGIGKPERLRHYKNPALYSRRINREHRLVYSVSDGVITIVACRFHYEL</sequence>
<dbReference type="GO" id="GO:0006401">
    <property type="term" value="P:RNA catabolic process"/>
    <property type="evidence" value="ECO:0007669"/>
    <property type="project" value="InterPro"/>
</dbReference>
<dbReference type="Proteomes" id="UP000424872">
    <property type="component" value="Plasmid pMSR2B"/>
</dbReference>
<evidence type="ECO:0000256" key="2">
    <source>
        <dbReference type="ARBA" id="ARBA00022649"/>
    </source>
</evidence>
<dbReference type="GO" id="GO:0045892">
    <property type="term" value="P:negative regulation of DNA-templated transcription"/>
    <property type="evidence" value="ECO:0007669"/>
    <property type="project" value="TreeGrafter"/>
</dbReference>
<evidence type="ECO:0000256" key="6">
    <source>
        <dbReference type="ARBA" id="ARBA00030388"/>
    </source>
</evidence>
<dbReference type="EMBL" id="CP024638">
    <property type="protein sequence ID" value="QGR09439.1"/>
    <property type="molecule type" value="Genomic_DNA"/>
</dbReference>
<geneLocation type="plasmid" evidence="8">
    <name>pMSR2B</name>
</geneLocation>
<evidence type="ECO:0000256" key="5">
    <source>
        <dbReference type="ARBA" id="ARBA00022801"/>
    </source>
</evidence>
<dbReference type="EMBL" id="JAUOOM010000011">
    <property type="protein sequence ID" value="MDO6407514.1"/>
    <property type="molecule type" value="Genomic_DNA"/>
</dbReference>
<evidence type="ECO:0000313" key="8">
    <source>
        <dbReference type="EMBL" id="QGR09439.1"/>
    </source>
</evidence>
<keyword evidence="5" id="KW-0378">Hydrolase</keyword>
<evidence type="ECO:0000313" key="7">
    <source>
        <dbReference type="EMBL" id="MDO6407514.1"/>
    </source>
</evidence>
<reference evidence="7" key="3">
    <citation type="submission" date="2023-07" db="EMBL/GenBank/DDBJ databases">
        <title>The extreme plant-growth-promoting properties of Pantoea phytobeneficialis PF55 revealed by functional and genomic analysis.</title>
        <authorList>
            <person name="Nascimento F.X."/>
            <person name="Marcio R.J."/>
        </authorList>
    </citation>
    <scope>NUCLEOTIDE SEQUENCE</scope>
    <source>
        <strain evidence="7">PF55</strain>
    </source>
</reference>
<dbReference type="GO" id="GO:0004519">
    <property type="term" value="F:endonuclease activity"/>
    <property type="evidence" value="ECO:0007669"/>
    <property type="project" value="UniProtKB-KW"/>
</dbReference>
<keyword evidence="10" id="KW-1185">Reference proteome</keyword>
<evidence type="ECO:0000256" key="3">
    <source>
        <dbReference type="ARBA" id="ARBA00022722"/>
    </source>
</evidence>
<comment type="similarity">
    <text evidence="1">Belongs to the YoeB family.</text>
</comment>
<dbReference type="PANTHER" id="PTHR38039:SF1">
    <property type="entry name" value="TOXIN YOEB"/>
    <property type="match status" value="1"/>
</dbReference>
<name>A0AAP9HAC2_9GAMM</name>
<dbReference type="PANTHER" id="PTHR38039">
    <property type="entry name" value="TOXIN YOEB"/>
    <property type="match status" value="1"/>
</dbReference>
<gene>
    <name evidence="8" type="ORF">CTZ24_23480</name>
    <name evidence="7" type="ORF">Q3404_13110</name>
</gene>
<dbReference type="Proteomes" id="UP001171299">
    <property type="component" value="Unassembled WGS sequence"/>
</dbReference>
<dbReference type="RefSeq" id="WP_208726826.1">
    <property type="nucleotide sequence ID" value="NZ_CP024638.1"/>
</dbReference>
<dbReference type="AlphaFoldDB" id="A0AAP9HAC2"/>
<dbReference type="InterPro" id="IPR009614">
    <property type="entry name" value="YoeB_toxin"/>
</dbReference>